<dbReference type="Proteomes" id="UP001597459">
    <property type="component" value="Unassembled WGS sequence"/>
</dbReference>
<comment type="caution">
    <text evidence="1">The sequence shown here is derived from an EMBL/GenBank/DDBJ whole genome shotgun (WGS) entry which is preliminary data.</text>
</comment>
<evidence type="ECO:0008006" key="3">
    <source>
        <dbReference type="Google" id="ProtNLM"/>
    </source>
</evidence>
<protein>
    <recommendedName>
        <fullName evidence="3">Natural product</fullName>
    </recommendedName>
</protein>
<accession>A0ABW5N3D9</accession>
<dbReference type="RefSeq" id="WP_176029548.1">
    <property type="nucleotide sequence ID" value="NZ_JBHSJV010000001.1"/>
</dbReference>
<keyword evidence="2" id="KW-1185">Reference proteome</keyword>
<gene>
    <name evidence="1" type="ORF">ACFSTE_04245</name>
</gene>
<reference evidence="2" key="1">
    <citation type="journal article" date="2019" name="Int. J. Syst. Evol. Microbiol.">
        <title>The Global Catalogue of Microorganisms (GCM) 10K type strain sequencing project: providing services to taxonomists for standard genome sequencing and annotation.</title>
        <authorList>
            <consortium name="The Broad Institute Genomics Platform"/>
            <consortium name="The Broad Institute Genome Sequencing Center for Infectious Disease"/>
            <person name="Wu L."/>
            <person name="Ma J."/>
        </authorList>
    </citation>
    <scope>NUCLEOTIDE SEQUENCE [LARGE SCALE GENOMIC DNA]</scope>
    <source>
        <strain evidence="2">KCTC 42423</strain>
    </source>
</reference>
<dbReference type="EMBL" id="JBHULX010000003">
    <property type="protein sequence ID" value="MFD2590027.1"/>
    <property type="molecule type" value="Genomic_DNA"/>
</dbReference>
<organism evidence="1 2">
    <name type="scientific">Aquimarina hainanensis</name>
    <dbReference type="NCBI Taxonomy" id="1578017"/>
    <lineage>
        <taxon>Bacteria</taxon>
        <taxon>Pseudomonadati</taxon>
        <taxon>Bacteroidota</taxon>
        <taxon>Flavobacteriia</taxon>
        <taxon>Flavobacteriales</taxon>
        <taxon>Flavobacteriaceae</taxon>
        <taxon>Aquimarina</taxon>
    </lineage>
</organism>
<sequence length="62" mass="6785">MLKCILGLTGVQVIDKEEQREILGAGFFGCKSSNKKCCVNTPSGVQLCDNGRCIDGKYCLWI</sequence>
<name>A0ABW5N3D9_9FLAO</name>
<evidence type="ECO:0000313" key="2">
    <source>
        <dbReference type="Proteomes" id="UP001597459"/>
    </source>
</evidence>
<proteinExistence type="predicted"/>
<evidence type="ECO:0000313" key="1">
    <source>
        <dbReference type="EMBL" id="MFD2590027.1"/>
    </source>
</evidence>